<keyword evidence="4" id="KW-1185">Reference proteome</keyword>
<evidence type="ECO:0000256" key="1">
    <source>
        <dbReference type="SAM" id="MobiDB-lite"/>
    </source>
</evidence>
<gene>
    <name evidence="3" type="ORF">GM1_029_00750</name>
</gene>
<organism evidence="3 4">
    <name type="scientific">Gordonia malaquae NBRC 108250</name>
    <dbReference type="NCBI Taxonomy" id="1223542"/>
    <lineage>
        <taxon>Bacteria</taxon>
        <taxon>Bacillati</taxon>
        <taxon>Actinomycetota</taxon>
        <taxon>Actinomycetes</taxon>
        <taxon>Mycobacteriales</taxon>
        <taxon>Gordoniaceae</taxon>
        <taxon>Gordonia</taxon>
    </lineage>
</organism>
<accession>M3UZ08</accession>
<dbReference type="eggNOG" id="ENOG502Z8CU">
    <property type="taxonomic scope" value="Bacteria"/>
</dbReference>
<dbReference type="InterPro" id="IPR037473">
    <property type="entry name" value="Lcp-like"/>
</dbReference>
<dbReference type="RefSeq" id="WP_008380728.1">
    <property type="nucleotide sequence ID" value="NZ_BAOP01000029.1"/>
</dbReference>
<dbReference type="PROSITE" id="PS51318">
    <property type="entry name" value="TAT"/>
    <property type="match status" value="1"/>
</dbReference>
<dbReference type="Pfam" id="PF09995">
    <property type="entry name" value="MPAB_Lcp_cat"/>
    <property type="match status" value="1"/>
</dbReference>
<dbReference type="NCBIfam" id="TIGR01409">
    <property type="entry name" value="TAT_signal_seq"/>
    <property type="match status" value="1"/>
</dbReference>
<dbReference type="STRING" id="410332.SAMN04488550_1190"/>
<dbReference type="PANTHER" id="PTHR37539:SF1">
    <property type="entry name" value="ER-BOUND OXYGENASE MPAB_MPAB'_RUBBER OXYGENASE CATALYTIC DOMAIN-CONTAINING PROTEIN"/>
    <property type="match status" value="1"/>
</dbReference>
<dbReference type="InterPro" id="IPR006311">
    <property type="entry name" value="TAT_signal"/>
</dbReference>
<protein>
    <recommendedName>
        <fullName evidence="2">ER-bound oxygenase mpaB/mpaB'/Rubber oxygenase catalytic domain-containing protein</fullName>
    </recommendedName>
</protein>
<comment type="caution">
    <text evidence="3">The sequence shown here is derived from an EMBL/GenBank/DDBJ whole genome shotgun (WGS) entry which is preliminary data.</text>
</comment>
<feature type="region of interest" description="Disordered" evidence="1">
    <location>
        <begin position="31"/>
        <end position="51"/>
    </location>
</feature>
<evidence type="ECO:0000313" key="3">
    <source>
        <dbReference type="EMBL" id="GAC81172.1"/>
    </source>
</evidence>
<dbReference type="Proteomes" id="UP000035009">
    <property type="component" value="Unassembled WGS sequence"/>
</dbReference>
<dbReference type="InterPro" id="IPR019546">
    <property type="entry name" value="TAT_signal_bac_arc"/>
</dbReference>
<feature type="domain" description="ER-bound oxygenase mpaB/mpaB'/Rubber oxygenase catalytic" evidence="2">
    <location>
        <begin position="126"/>
        <end position="341"/>
    </location>
</feature>
<dbReference type="InterPro" id="IPR018713">
    <property type="entry name" value="MPAB/Lcp_cat_dom"/>
</dbReference>
<dbReference type="EMBL" id="BAOP01000029">
    <property type="protein sequence ID" value="GAC81172.1"/>
    <property type="molecule type" value="Genomic_DNA"/>
</dbReference>
<dbReference type="AlphaFoldDB" id="M3UZ08"/>
<proteinExistence type="predicted"/>
<dbReference type="GO" id="GO:0016491">
    <property type="term" value="F:oxidoreductase activity"/>
    <property type="evidence" value="ECO:0007669"/>
    <property type="project" value="InterPro"/>
</dbReference>
<evidence type="ECO:0000313" key="4">
    <source>
        <dbReference type="Proteomes" id="UP000035009"/>
    </source>
</evidence>
<evidence type="ECO:0000259" key="2">
    <source>
        <dbReference type="Pfam" id="PF09995"/>
    </source>
</evidence>
<dbReference type="OrthoDB" id="7614910at2"/>
<reference evidence="3 4" key="1">
    <citation type="submission" date="2013-02" db="EMBL/GenBank/DDBJ databases">
        <title>Whole genome shotgun sequence of Gordonia malaquae NBRC 108250.</title>
        <authorList>
            <person name="Yoshida I."/>
            <person name="Hosoyama A."/>
            <person name="Tsuchikane K."/>
            <person name="Ando Y."/>
            <person name="Baba S."/>
            <person name="Ohji S."/>
            <person name="Hamada M."/>
            <person name="Tamura T."/>
            <person name="Yamazoe A."/>
            <person name="Yamazaki S."/>
            <person name="Fujita N."/>
        </authorList>
    </citation>
    <scope>NUCLEOTIDE SEQUENCE [LARGE SCALE GENOMIC DNA]</scope>
    <source>
        <strain evidence="3 4">NBRC 108250</strain>
    </source>
</reference>
<sequence length="404" mass="44554">MEHVTRRNVLKATAGAGALLAAGSATPWTWSPAGSVPGTGTGADPKKAWDPEPDELIADVYKRGDVGKVNRALRAWTKNEQPLPAGLSGDLRDFVERSRRLPAWADRDKLADAVTFNQKRGTYLGALYGFASGMMSAVIPHEARAVYYSRGGAQMKDRISKTAKLGYDIGSLNAYAPSGEMSVTCVKTRLIHSAVRHLLPQSAHWSSVSGQTVPITQADMMVTWHSLPTTVMRMLNRWQVPLKHAESEGFLHSWQVAGHMLGIEDQYIPATWATAETQAKQVLDPVLKATPEGIEIADMLRDLGMQLDLTLLSRGVLGSLTRFMLGDKIANDLRIPREPVWDPLLNAAWGPFTLVREGVLQAGMPKEAYWTFDEMLRQFVLLYMAELRMPISIELPGGNNPHYK</sequence>
<dbReference type="PANTHER" id="PTHR37539">
    <property type="entry name" value="SECRETED PROTEIN-RELATED"/>
    <property type="match status" value="1"/>
</dbReference>
<name>M3UZ08_GORML</name>